<evidence type="ECO:0000256" key="2">
    <source>
        <dbReference type="ARBA" id="ARBA00023157"/>
    </source>
</evidence>
<accession>K1RG43</accession>
<dbReference type="Pfam" id="PF13927">
    <property type="entry name" value="Ig_3"/>
    <property type="match status" value="1"/>
</dbReference>
<dbReference type="InterPro" id="IPR007110">
    <property type="entry name" value="Ig-like_dom"/>
</dbReference>
<name>K1RG43_MAGGI</name>
<dbReference type="GO" id="GO:0005886">
    <property type="term" value="C:plasma membrane"/>
    <property type="evidence" value="ECO:0007669"/>
    <property type="project" value="TreeGrafter"/>
</dbReference>
<keyword evidence="1" id="KW-0732">Signal</keyword>
<protein>
    <submittedName>
        <fullName evidence="3">Contactin</fullName>
    </submittedName>
</protein>
<dbReference type="HOGENOM" id="CLU_1344427_0_0_1"/>
<sequence length="204" mass="23091">MTVCDVTILSLVGLSRRVWYTSGRRDPSNPSYYRWDGDGTNLRFDLSFWNTNGVDYGWRQVSPNNSLSYICEISQQDAYTILTQKRDFSYGSTSIDKKDLLYGPTFTVDPTDVTMISKTTSLFVECRASANPPASYKWFRGPKSNQTLITPLTDPRFTITNGKLSVQNPVEKDEGEYQCMAENQFGVIISHPVSIDFGCKRCPL</sequence>
<evidence type="ECO:0000256" key="1">
    <source>
        <dbReference type="ARBA" id="ARBA00022729"/>
    </source>
</evidence>
<dbReference type="GO" id="GO:0007156">
    <property type="term" value="P:homophilic cell adhesion via plasma membrane adhesion molecules"/>
    <property type="evidence" value="ECO:0007669"/>
    <property type="project" value="TreeGrafter"/>
</dbReference>
<dbReference type="InterPro" id="IPR050958">
    <property type="entry name" value="Cell_Adh-Cytoskel_Orgn"/>
</dbReference>
<dbReference type="Gene3D" id="2.60.40.10">
    <property type="entry name" value="Immunoglobulins"/>
    <property type="match status" value="1"/>
</dbReference>
<keyword evidence="2" id="KW-1015">Disulfide bond</keyword>
<dbReference type="PANTHER" id="PTHR45080:SF8">
    <property type="entry name" value="IG-LIKE DOMAIN-CONTAINING PROTEIN"/>
    <property type="match status" value="1"/>
</dbReference>
<dbReference type="AlphaFoldDB" id="K1RG43"/>
<dbReference type="EMBL" id="JH816098">
    <property type="protein sequence ID" value="EKC40395.1"/>
    <property type="molecule type" value="Genomic_DNA"/>
</dbReference>
<dbReference type="SMART" id="SM00408">
    <property type="entry name" value="IGc2"/>
    <property type="match status" value="1"/>
</dbReference>
<dbReference type="SUPFAM" id="SSF48726">
    <property type="entry name" value="Immunoglobulin"/>
    <property type="match status" value="1"/>
</dbReference>
<dbReference type="GO" id="GO:0008046">
    <property type="term" value="F:axon guidance receptor activity"/>
    <property type="evidence" value="ECO:0007669"/>
    <property type="project" value="TreeGrafter"/>
</dbReference>
<dbReference type="InterPro" id="IPR036179">
    <property type="entry name" value="Ig-like_dom_sf"/>
</dbReference>
<dbReference type="InterPro" id="IPR003598">
    <property type="entry name" value="Ig_sub2"/>
</dbReference>
<dbReference type="PANTHER" id="PTHR45080">
    <property type="entry name" value="CONTACTIN 5"/>
    <property type="match status" value="1"/>
</dbReference>
<dbReference type="FunFam" id="2.60.40.10:FF:000064">
    <property type="entry name" value="Contactin 1"/>
    <property type="match status" value="1"/>
</dbReference>
<organism evidence="3">
    <name type="scientific">Magallana gigas</name>
    <name type="common">Pacific oyster</name>
    <name type="synonym">Crassostrea gigas</name>
    <dbReference type="NCBI Taxonomy" id="29159"/>
    <lineage>
        <taxon>Eukaryota</taxon>
        <taxon>Metazoa</taxon>
        <taxon>Spiralia</taxon>
        <taxon>Lophotrochozoa</taxon>
        <taxon>Mollusca</taxon>
        <taxon>Bivalvia</taxon>
        <taxon>Autobranchia</taxon>
        <taxon>Pteriomorphia</taxon>
        <taxon>Ostreida</taxon>
        <taxon>Ostreoidea</taxon>
        <taxon>Ostreidae</taxon>
        <taxon>Magallana</taxon>
    </lineage>
</organism>
<reference evidence="3" key="1">
    <citation type="journal article" date="2012" name="Nature">
        <title>The oyster genome reveals stress adaptation and complexity of shell formation.</title>
        <authorList>
            <person name="Zhang G."/>
            <person name="Fang X."/>
            <person name="Guo X."/>
            <person name="Li L."/>
            <person name="Luo R."/>
            <person name="Xu F."/>
            <person name="Yang P."/>
            <person name="Zhang L."/>
            <person name="Wang X."/>
            <person name="Qi H."/>
            <person name="Xiong Z."/>
            <person name="Que H."/>
            <person name="Xie Y."/>
            <person name="Holland P.W."/>
            <person name="Paps J."/>
            <person name="Zhu Y."/>
            <person name="Wu F."/>
            <person name="Chen Y."/>
            <person name="Wang J."/>
            <person name="Peng C."/>
            <person name="Meng J."/>
            <person name="Yang L."/>
            <person name="Liu J."/>
            <person name="Wen B."/>
            <person name="Zhang N."/>
            <person name="Huang Z."/>
            <person name="Zhu Q."/>
            <person name="Feng Y."/>
            <person name="Mount A."/>
            <person name="Hedgecock D."/>
            <person name="Xu Z."/>
            <person name="Liu Y."/>
            <person name="Domazet-Loso T."/>
            <person name="Du Y."/>
            <person name="Sun X."/>
            <person name="Zhang S."/>
            <person name="Liu B."/>
            <person name="Cheng P."/>
            <person name="Jiang X."/>
            <person name="Li J."/>
            <person name="Fan D."/>
            <person name="Wang W."/>
            <person name="Fu W."/>
            <person name="Wang T."/>
            <person name="Wang B."/>
            <person name="Zhang J."/>
            <person name="Peng Z."/>
            <person name="Li Y."/>
            <person name="Li N."/>
            <person name="Wang J."/>
            <person name="Chen M."/>
            <person name="He Y."/>
            <person name="Tan F."/>
            <person name="Song X."/>
            <person name="Zheng Q."/>
            <person name="Huang R."/>
            <person name="Yang H."/>
            <person name="Du X."/>
            <person name="Chen L."/>
            <person name="Yang M."/>
            <person name="Gaffney P.M."/>
            <person name="Wang S."/>
            <person name="Luo L."/>
            <person name="She Z."/>
            <person name="Ming Y."/>
            <person name="Huang W."/>
            <person name="Zhang S."/>
            <person name="Huang B."/>
            <person name="Zhang Y."/>
            <person name="Qu T."/>
            <person name="Ni P."/>
            <person name="Miao G."/>
            <person name="Wang J."/>
            <person name="Wang Q."/>
            <person name="Steinberg C.E."/>
            <person name="Wang H."/>
            <person name="Li N."/>
            <person name="Qian L."/>
            <person name="Zhang G."/>
            <person name="Li Y."/>
            <person name="Yang H."/>
            <person name="Liu X."/>
            <person name="Wang J."/>
            <person name="Yin Y."/>
            <person name="Wang J."/>
        </authorList>
    </citation>
    <scope>NUCLEOTIDE SEQUENCE [LARGE SCALE GENOMIC DNA]</scope>
    <source>
        <strain evidence="3">05x7-T-G4-1.051#20</strain>
    </source>
</reference>
<dbReference type="GO" id="GO:0043025">
    <property type="term" value="C:neuronal cell body"/>
    <property type="evidence" value="ECO:0007669"/>
    <property type="project" value="TreeGrafter"/>
</dbReference>
<evidence type="ECO:0000313" key="3">
    <source>
        <dbReference type="EMBL" id="EKC40395.1"/>
    </source>
</evidence>
<dbReference type="PROSITE" id="PS50835">
    <property type="entry name" value="IG_LIKE"/>
    <property type="match status" value="1"/>
</dbReference>
<dbReference type="GO" id="GO:0030424">
    <property type="term" value="C:axon"/>
    <property type="evidence" value="ECO:0007669"/>
    <property type="project" value="TreeGrafter"/>
</dbReference>
<proteinExistence type="predicted"/>
<dbReference type="InParanoid" id="K1RG43"/>
<dbReference type="GO" id="GO:0050808">
    <property type="term" value="P:synapse organization"/>
    <property type="evidence" value="ECO:0007669"/>
    <property type="project" value="TreeGrafter"/>
</dbReference>
<dbReference type="InterPro" id="IPR013783">
    <property type="entry name" value="Ig-like_fold"/>
</dbReference>
<gene>
    <name evidence="3" type="ORF">CGI_10003022</name>
</gene>